<dbReference type="Proteomes" id="UP000297832">
    <property type="component" value="Unassembled WGS sequence"/>
</dbReference>
<dbReference type="RefSeq" id="WP_135627256.1">
    <property type="nucleotide sequence ID" value="NZ_RQGU01000090.1"/>
</dbReference>
<dbReference type="Proteomes" id="UP000298057">
    <property type="component" value="Unassembled WGS sequence"/>
</dbReference>
<feature type="transmembrane region" description="Helical" evidence="1">
    <location>
        <begin position="20"/>
        <end position="45"/>
    </location>
</feature>
<dbReference type="EMBL" id="RQGU01000090">
    <property type="protein sequence ID" value="TGM21276.1"/>
    <property type="molecule type" value="Genomic_DNA"/>
</dbReference>
<evidence type="ECO:0000313" key="3">
    <source>
        <dbReference type="EMBL" id="TGM21276.1"/>
    </source>
</evidence>
<reference evidence="2 4" key="2">
    <citation type="journal article" date="2019" name="PLoS Negl. Trop. Dis.">
        <title>Revisiting the worldwide diversity of Leptospira species in the environment.</title>
        <authorList>
            <person name="Vincent A.T."/>
            <person name="Schiettekatte O."/>
            <person name="Bourhy P."/>
            <person name="Veyrier F.J."/>
            <person name="Picardeau M."/>
        </authorList>
    </citation>
    <scope>NUCLEOTIDE SEQUENCE [LARGE SCALE GENOMIC DNA]</scope>
    <source>
        <strain evidence="2 4">201702405</strain>
        <strain evidence="3">201702406</strain>
    </source>
</reference>
<dbReference type="EMBL" id="RQGV01000015">
    <property type="protein sequence ID" value="TGM12973.1"/>
    <property type="molecule type" value="Genomic_DNA"/>
</dbReference>
<proteinExistence type="predicted"/>
<evidence type="ECO:0000313" key="4">
    <source>
        <dbReference type="Proteomes" id="UP000297832"/>
    </source>
</evidence>
<accession>A0A5F2C3E6</accession>
<sequence>MNEILKTISKPFTDRFSHPIFGSMAFSFFLINSDKLFLILIGLFWPDKYDPVNGWTEFLNILKIEKCFRVGLPFLSGLTFSFLILPVTDTLLGKVSAIFQRIKSNLVLVEENNSDSAKVKNCESALTAVGHAYENDMLSILEKVEGRVRIFRIEGKLNVGQLCKYNQFSRRLVTRSSPVGWEAGYVLQIIDNTFALVLISGKFKDSNHIQMYFGTEDGIFRANQEGIFSKVDNGPHDLQITFERSNFILELKLEVSSNVIGLPIINRVL</sequence>
<keyword evidence="5" id="KW-1185">Reference proteome</keyword>
<keyword evidence="1" id="KW-0812">Transmembrane</keyword>
<reference evidence="3" key="1">
    <citation type="submission" date="2018-10" db="EMBL/GenBank/DDBJ databases">
        <authorList>
            <person name="Vincent A.T."/>
            <person name="Schiettekatte O."/>
            <person name="Bourhy P."/>
            <person name="Veyrier F.J."/>
            <person name="Picardeau M."/>
        </authorList>
    </citation>
    <scope>NUCLEOTIDE SEQUENCE</scope>
    <source>
        <strain evidence="3">201702406</strain>
    </source>
</reference>
<evidence type="ECO:0000313" key="2">
    <source>
        <dbReference type="EMBL" id="TGM12973.1"/>
    </source>
</evidence>
<keyword evidence="1" id="KW-0472">Membrane</keyword>
<evidence type="ECO:0000313" key="5">
    <source>
        <dbReference type="Proteomes" id="UP000298057"/>
    </source>
</evidence>
<organism evidence="2 4">
    <name type="scientific">Leptospira selangorensis</name>
    <dbReference type="NCBI Taxonomy" id="2484982"/>
    <lineage>
        <taxon>Bacteria</taxon>
        <taxon>Pseudomonadati</taxon>
        <taxon>Spirochaetota</taxon>
        <taxon>Spirochaetia</taxon>
        <taxon>Leptospirales</taxon>
        <taxon>Leptospiraceae</taxon>
        <taxon>Leptospira</taxon>
    </lineage>
</organism>
<keyword evidence="1" id="KW-1133">Transmembrane helix</keyword>
<protein>
    <submittedName>
        <fullName evidence="2">Uncharacterized protein</fullName>
    </submittedName>
</protein>
<evidence type="ECO:0000256" key="1">
    <source>
        <dbReference type="SAM" id="Phobius"/>
    </source>
</evidence>
<feature type="transmembrane region" description="Helical" evidence="1">
    <location>
        <begin position="72"/>
        <end position="92"/>
    </location>
</feature>
<comment type="caution">
    <text evidence="2">The sequence shown here is derived from an EMBL/GenBank/DDBJ whole genome shotgun (WGS) entry which is preliminary data.</text>
</comment>
<dbReference type="AlphaFoldDB" id="A0A5F2C3E6"/>
<name>A0A5F2C3E6_9LEPT</name>
<gene>
    <name evidence="2" type="ORF">EHQ81_12010</name>
    <name evidence="3" type="ORF">EHQ82_09740</name>
</gene>